<gene>
    <name evidence="10" type="ORF">AOCH_000610</name>
</gene>
<feature type="compositionally biased region" description="Acidic residues" evidence="8">
    <location>
        <begin position="528"/>
        <end position="543"/>
    </location>
</feature>
<feature type="domain" description="CP-type G" evidence="9">
    <location>
        <begin position="224"/>
        <end position="385"/>
    </location>
</feature>
<evidence type="ECO:0000256" key="8">
    <source>
        <dbReference type="SAM" id="MobiDB-lite"/>
    </source>
</evidence>
<feature type="compositionally biased region" description="Acidic residues" evidence="8">
    <location>
        <begin position="550"/>
        <end position="560"/>
    </location>
</feature>
<comment type="subcellular location">
    <subcellularLocation>
        <location evidence="2 7">Nucleus</location>
        <location evidence="2 7">Nucleolus</location>
    </subcellularLocation>
</comment>
<organism evidence="10 11">
    <name type="scientific">Aspergillus ochraceoroseus</name>
    <dbReference type="NCBI Taxonomy" id="138278"/>
    <lineage>
        <taxon>Eukaryota</taxon>
        <taxon>Fungi</taxon>
        <taxon>Dikarya</taxon>
        <taxon>Ascomycota</taxon>
        <taxon>Pezizomycotina</taxon>
        <taxon>Eurotiomycetes</taxon>
        <taxon>Eurotiomycetidae</taxon>
        <taxon>Eurotiales</taxon>
        <taxon>Aspergillaceae</taxon>
        <taxon>Aspergillus</taxon>
        <taxon>Aspergillus subgen. Nidulantes</taxon>
    </lineage>
</organism>
<accession>A0A0F8UID9</accession>
<name>A0A0F8UID9_9EURO</name>
<keyword evidence="4 7" id="KW-0547">Nucleotide-binding</keyword>
<comment type="function">
    <text evidence="1 7">GTPase that associates with pre-60S ribosomal subunits in the nucleolus and is required for their nuclear export and maturation.</text>
</comment>
<sequence length="560" mass="62335">MGTGKKEATRRVRQGKVGDGMGNVRVKGENFYRDAKKLKTLNMFKDGKPRRDAAGNITVAASYQSREAPVARIEPNRKWFGNTRVISQEALSSFREAVAERAADPYQVLLKTNKLPMSLIRDNNTVNGLKQHEAKMAIETSPYSDTFGPKAQRKRVKLGVSSIEDLAGETVKTHDAFVEKTDQALHEDGTFVVSGDDVVNEVNLGTLQTAKESVFSKGQSKRIWNELYKVIDSSDVVIHLLDARDPEGTRCRGIEKYIREEAPHKHLIFVLNKCDLVPTGVAAAWVRHLSKDYPTLAFHASINNSFGKGSLIQLLRQFSSLHSDRKQISVGFVGYPNTGKSSVINTLRNKKVCTVAPIPGETKVWQYITLMKRIYLIDCPGVVPPNQNDSPQDILLRGVVRVENVENPEQYIPAVLSKIQSRHLERTYGFKDPGDPIEFLSILARKGGRLLRGGEPDLDGVAKMVINDFLRGKIPWYTPPPYTAGEQGEKIEGREGRLGEMTRKRKLDENTSGDADDSKKASDKESASEEEFAGFDDEDDDNDSIANLEVSDEESGEEDD</sequence>
<evidence type="ECO:0000256" key="3">
    <source>
        <dbReference type="ARBA" id="ARBA00022127"/>
    </source>
</evidence>
<feature type="compositionally biased region" description="Basic and acidic residues" evidence="8">
    <location>
        <begin position="487"/>
        <end position="509"/>
    </location>
</feature>
<evidence type="ECO:0000256" key="1">
    <source>
        <dbReference type="ARBA" id="ARBA00003892"/>
    </source>
</evidence>
<dbReference type="OrthoDB" id="444945at2759"/>
<evidence type="ECO:0000256" key="4">
    <source>
        <dbReference type="ARBA" id="ARBA00022741"/>
    </source>
</evidence>
<dbReference type="InterPro" id="IPR050755">
    <property type="entry name" value="TRAFAC_YlqF/YawG_RiboMat"/>
</dbReference>
<dbReference type="Gene3D" id="1.10.1580.10">
    <property type="match status" value="1"/>
</dbReference>
<dbReference type="SUPFAM" id="SSF52540">
    <property type="entry name" value="P-loop containing nucleoside triphosphate hydrolases"/>
    <property type="match status" value="1"/>
</dbReference>
<dbReference type="VEuPathDB" id="FungiDB:P175DRAFT_0497246"/>
<dbReference type="Gene3D" id="3.40.50.300">
    <property type="entry name" value="P-loop containing nucleotide triphosphate hydrolases"/>
    <property type="match status" value="1"/>
</dbReference>
<proteinExistence type="inferred from homology"/>
<dbReference type="InterPro" id="IPR006073">
    <property type="entry name" value="GTP-bd"/>
</dbReference>
<keyword evidence="5 7" id="KW-0342">GTP-binding</keyword>
<dbReference type="FunFam" id="3.40.50.300:FF:000559">
    <property type="entry name" value="Nuclear/nucleolar GTPase 2"/>
    <property type="match status" value="1"/>
</dbReference>
<dbReference type="InterPro" id="IPR030378">
    <property type="entry name" value="G_CP_dom"/>
</dbReference>
<feature type="compositionally biased region" description="Basic and acidic residues" evidence="8">
    <location>
        <begin position="516"/>
        <end position="527"/>
    </location>
</feature>
<dbReference type="InterPro" id="IPR023179">
    <property type="entry name" value="GTP-bd_ortho_bundle_sf"/>
</dbReference>
<keyword evidence="6 7" id="KW-0539">Nucleus</keyword>
<dbReference type="Pfam" id="PF01926">
    <property type="entry name" value="MMR_HSR1"/>
    <property type="match status" value="1"/>
</dbReference>
<dbReference type="PRINTS" id="PR00326">
    <property type="entry name" value="GTP1OBG"/>
</dbReference>
<feature type="region of interest" description="Disordered" evidence="8">
    <location>
        <begin position="1"/>
        <end position="20"/>
    </location>
</feature>
<evidence type="ECO:0000256" key="2">
    <source>
        <dbReference type="ARBA" id="ARBA00004604"/>
    </source>
</evidence>
<dbReference type="InterPro" id="IPR012971">
    <property type="entry name" value="NOG2_N_dom"/>
</dbReference>
<dbReference type="PANTHER" id="PTHR11089:SF9">
    <property type="entry name" value="NUCLEOLAR GTP-BINDING PROTEIN 2"/>
    <property type="match status" value="1"/>
</dbReference>
<dbReference type="InterPro" id="IPR027417">
    <property type="entry name" value="P-loop_NTPase"/>
</dbReference>
<dbReference type="PROSITE" id="PS51721">
    <property type="entry name" value="G_CP"/>
    <property type="match status" value="1"/>
</dbReference>
<evidence type="ECO:0000313" key="10">
    <source>
        <dbReference type="EMBL" id="KKK19303.1"/>
    </source>
</evidence>
<dbReference type="GO" id="GO:0005730">
    <property type="term" value="C:nucleolus"/>
    <property type="evidence" value="ECO:0007669"/>
    <property type="project" value="UniProtKB-SubCell"/>
</dbReference>
<dbReference type="Proteomes" id="UP000034947">
    <property type="component" value="Unassembled WGS sequence"/>
</dbReference>
<dbReference type="Pfam" id="PF08153">
    <property type="entry name" value="NGP1NT"/>
    <property type="match status" value="1"/>
</dbReference>
<reference evidence="10 11" key="1">
    <citation type="submission" date="2015-02" db="EMBL/GenBank/DDBJ databases">
        <title>Draft Genome Sequences of Two Closely-Related Aflatoxigenic Aspergillus Species Obtained from the Cote d'Ivoire.</title>
        <authorList>
            <person name="Moore G.G."/>
            <person name="Beltz S.B."/>
            <person name="Mack B.M."/>
        </authorList>
    </citation>
    <scope>NUCLEOTIDE SEQUENCE [LARGE SCALE GENOMIC DNA]</scope>
    <source>
        <strain evidence="10 11">SRRC1432</strain>
    </source>
</reference>
<dbReference type="CDD" id="cd01858">
    <property type="entry name" value="NGP_1"/>
    <property type="match status" value="1"/>
</dbReference>
<feature type="region of interest" description="Disordered" evidence="8">
    <location>
        <begin position="476"/>
        <end position="560"/>
    </location>
</feature>
<dbReference type="InterPro" id="IPR024929">
    <property type="entry name" value="GNL2_CP_dom"/>
</dbReference>
<evidence type="ECO:0000256" key="7">
    <source>
        <dbReference type="RuleBase" id="RU364023"/>
    </source>
</evidence>
<keyword evidence="11" id="KW-1185">Reference proteome</keyword>
<comment type="caution">
    <text evidence="10">The sequence shown here is derived from an EMBL/GenBank/DDBJ whole genome shotgun (WGS) entry which is preliminary data.</text>
</comment>
<dbReference type="PANTHER" id="PTHR11089">
    <property type="entry name" value="GTP-BINDING PROTEIN-RELATED"/>
    <property type="match status" value="1"/>
</dbReference>
<evidence type="ECO:0000313" key="11">
    <source>
        <dbReference type="Proteomes" id="UP000034947"/>
    </source>
</evidence>
<dbReference type="EMBL" id="JYKN01001706">
    <property type="protein sequence ID" value="KKK19303.1"/>
    <property type="molecule type" value="Genomic_DNA"/>
</dbReference>
<evidence type="ECO:0000259" key="9">
    <source>
        <dbReference type="PROSITE" id="PS51721"/>
    </source>
</evidence>
<comment type="similarity">
    <text evidence="7">Belongs to the TRAFAC class YlqF/YawG GTPase family. NOG2 subfamily.</text>
</comment>
<dbReference type="GO" id="GO:0005525">
    <property type="term" value="F:GTP binding"/>
    <property type="evidence" value="ECO:0007669"/>
    <property type="project" value="UniProtKB-KW"/>
</dbReference>
<feature type="compositionally biased region" description="Basic and acidic residues" evidence="8">
    <location>
        <begin position="1"/>
        <end position="10"/>
    </location>
</feature>
<dbReference type="AlphaFoldDB" id="A0A0F8UID9"/>
<protein>
    <recommendedName>
        <fullName evidence="3 7">Nucleolar GTP-binding protein 2</fullName>
    </recommendedName>
</protein>
<evidence type="ECO:0000256" key="6">
    <source>
        <dbReference type="ARBA" id="ARBA00023242"/>
    </source>
</evidence>
<evidence type="ECO:0000256" key="5">
    <source>
        <dbReference type="ARBA" id="ARBA00023134"/>
    </source>
</evidence>